<dbReference type="Pfam" id="PF01053">
    <property type="entry name" value="Cys_Met_Meta_PP"/>
    <property type="match status" value="1"/>
</dbReference>
<gene>
    <name evidence="5" type="ORF">PFX98_22875</name>
</gene>
<dbReference type="GO" id="GO:0005737">
    <property type="term" value="C:cytoplasm"/>
    <property type="evidence" value="ECO:0007669"/>
    <property type="project" value="TreeGrafter"/>
</dbReference>
<evidence type="ECO:0000313" key="6">
    <source>
        <dbReference type="Proteomes" id="UP001177769"/>
    </source>
</evidence>
<keyword evidence="5" id="KW-0808">Transferase</keyword>
<dbReference type="GO" id="GO:0019346">
    <property type="term" value="P:transsulfuration"/>
    <property type="evidence" value="ECO:0007669"/>
    <property type="project" value="InterPro"/>
</dbReference>
<reference evidence="5" key="1">
    <citation type="submission" date="2023-01" db="EMBL/GenBank/DDBJ databases">
        <title>Whole genome sequence of Paucibacter sp. S2-9 isolated from pond sediment.</title>
        <authorList>
            <person name="Jung J.Y."/>
        </authorList>
    </citation>
    <scope>NUCLEOTIDE SEQUENCE</scope>
    <source>
        <strain evidence="5">S2-9</strain>
    </source>
</reference>
<dbReference type="Proteomes" id="UP001177769">
    <property type="component" value="Chromosome"/>
</dbReference>
<dbReference type="GO" id="GO:0016846">
    <property type="term" value="F:carbon-sulfur lyase activity"/>
    <property type="evidence" value="ECO:0007669"/>
    <property type="project" value="TreeGrafter"/>
</dbReference>
<accession>A0AA95NIW0</accession>
<name>A0AA95NIW0_9BURK</name>
<dbReference type="PIRSF" id="PIRSF001434">
    <property type="entry name" value="CGS"/>
    <property type="match status" value="1"/>
</dbReference>
<dbReference type="GO" id="GO:0030170">
    <property type="term" value="F:pyridoxal phosphate binding"/>
    <property type="evidence" value="ECO:0007669"/>
    <property type="project" value="InterPro"/>
</dbReference>
<dbReference type="GO" id="GO:0016740">
    <property type="term" value="F:transferase activity"/>
    <property type="evidence" value="ECO:0007669"/>
    <property type="project" value="UniProtKB-KW"/>
</dbReference>
<dbReference type="PANTHER" id="PTHR11808:SF80">
    <property type="entry name" value="CYSTATHIONINE GAMMA-LYASE"/>
    <property type="match status" value="1"/>
</dbReference>
<dbReference type="AlphaFoldDB" id="A0AA95NIW0"/>
<evidence type="ECO:0000256" key="3">
    <source>
        <dbReference type="PIRSR" id="PIRSR001434-2"/>
    </source>
</evidence>
<evidence type="ECO:0000256" key="1">
    <source>
        <dbReference type="ARBA" id="ARBA00001933"/>
    </source>
</evidence>
<dbReference type="SUPFAM" id="SSF53383">
    <property type="entry name" value="PLP-dependent transferases"/>
    <property type="match status" value="1"/>
</dbReference>
<dbReference type="InterPro" id="IPR015424">
    <property type="entry name" value="PyrdxlP-dep_Trfase"/>
</dbReference>
<proteinExistence type="inferred from homology"/>
<dbReference type="InterPro" id="IPR015421">
    <property type="entry name" value="PyrdxlP-dep_Trfase_major"/>
</dbReference>
<evidence type="ECO:0000313" key="5">
    <source>
        <dbReference type="EMBL" id="WIT11701.1"/>
    </source>
</evidence>
<protein>
    <submittedName>
        <fullName evidence="5">PLP-dependent transferase</fullName>
    </submittedName>
</protein>
<dbReference type="Gene3D" id="3.40.640.10">
    <property type="entry name" value="Type I PLP-dependent aspartate aminotransferase-like (Major domain)"/>
    <property type="match status" value="1"/>
</dbReference>
<feature type="modified residue" description="N6-(pyridoxal phosphate)lysine" evidence="3">
    <location>
        <position position="207"/>
    </location>
</feature>
<organism evidence="5 6">
    <name type="scientific">Paucibacter sediminis</name>
    <dbReference type="NCBI Taxonomy" id="3019553"/>
    <lineage>
        <taxon>Bacteria</taxon>
        <taxon>Pseudomonadati</taxon>
        <taxon>Pseudomonadota</taxon>
        <taxon>Betaproteobacteria</taxon>
        <taxon>Burkholderiales</taxon>
        <taxon>Sphaerotilaceae</taxon>
        <taxon>Roseateles</taxon>
    </lineage>
</organism>
<dbReference type="InterPro" id="IPR000277">
    <property type="entry name" value="Cys/Met-Metab_PyrdxlP-dep_enz"/>
</dbReference>
<dbReference type="NCBIfam" id="NF004627">
    <property type="entry name" value="PRK05968.1"/>
    <property type="match status" value="1"/>
</dbReference>
<dbReference type="PANTHER" id="PTHR11808">
    <property type="entry name" value="TRANS-SULFURATION ENZYME FAMILY MEMBER"/>
    <property type="match status" value="1"/>
</dbReference>
<dbReference type="Gene3D" id="3.90.1150.10">
    <property type="entry name" value="Aspartate Aminotransferase, domain 1"/>
    <property type="match status" value="1"/>
</dbReference>
<evidence type="ECO:0000256" key="2">
    <source>
        <dbReference type="ARBA" id="ARBA00022898"/>
    </source>
</evidence>
<comment type="similarity">
    <text evidence="4">Belongs to the trans-sulfuration enzymes family.</text>
</comment>
<evidence type="ECO:0000256" key="4">
    <source>
        <dbReference type="RuleBase" id="RU362118"/>
    </source>
</evidence>
<keyword evidence="2 3" id="KW-0663">Pyridoxal phosphate</keyword>
<dbReference type="RefSeq" id="WP_285232786.1">
    <property type="nucleotide sequence ID" value="NZ_CP116346.1"/>
</dbReference>
<sequence length="391" mass="41529">MTPQHPHDPVAATLTADAPNPWGAVVPPIAQTSLFTFASYEAMAARFAGETSGPIYSRGDNPTVMEFEAKLAALESAEAARGFASGMAAISAAILSVVKAGDRMLCVRHVYPDAYRFMEKLLPRLGVRVEYVDGSDPAAVAAALPGAALLYLESPTSWVMQTQPLRELCALARQHGVVTICDNSWATPVFQRPLDCGVDLVVHSASKYLSGHSDTVAGVVAGSSARIAALNDLVYPYLGAKLAPMEAWLLVRGMRTLQLRMQHHAAAAAVLIERLRAHPGVTAVLHPSQAPAAAGNASLRGFSSLFSLELAPHLDVPAFCNALKLFRIGVSWGGHESLVFPSAIGRAQNAGPNPLLAFDVSGRLVRLYIGLEGVDDLWDDLQQALASARRP</sequence>
<dbReference type="EMBL" id="CP116346">
    <property type="protein sequence ID" value="WIT11701.1"/>
    <property type="molecule type" value="Genomic_DNA"/>
</dbReference>
<dbReference type="KEGG" id="pais:PFX98_22875"/>
<comment type="cofactor">
    <cofactor evidence="1 4">
        <name>pyridoxal 5'-phosphate</name>
        <dbReference type="ChEBI" id="CHEBI:597326"/>
    </cofactor>
</comment>
<dbReference type="FunFam" id="3.40.640.10:FF:000046">
    <property type="entry name" value="Cystathionine gamma-lyase"/>
    <property type="match status" value="1"/>
</dbReference>
<dbReference type="InterPro" id="IPR015422">
    <property type="entry name" value="PyrdxlP-dep_Trfase_small"/>
</dbReference>
<keyword evidence="6" id="KW-1185">Reference proteome</keyword>